<evidence type="ECO:0000256" key="3">
    <source>
        <dbReference type="ARBA" id="ARBA00022833"/>
    </source>
</evidence>
<feature type="compositionally biased region" description="Polar residues" evidence="6">
    <location>
        <begin position="549"/>
        <end position="565"/>
    </location>
</feature>
<gene>
    <name evidence="9" type="ORF">DBRI00130_LOCUS34040</name>
</gene>
<evidence type="ECO:0000256" key="1">
    <source>
        <dbReference type="ARBA" id="ARBA00022723"/>
    </source>
</evidence>
<proteinExistence type="predicted"/>
<dbReference type="InterPro" id="IPR001214">
    <property type="entry name" value="SET_dom"/>
</dbReference>
<dbReference type="Gene3D" id="2.170.270.10">
    <property type="entry name" value="SET domain"/>
    <property type="match status" value="1"/>
</dbReference>
<dbReference type="SUPFAM" id="SSF82199">
    <property type="entry name" value="SET domain"/>
    <property type="match status" value="1"/>
</dbReference>
<dbReference type="PROSITE" id="PS01359">
    <property type="entry name" value="ZF_PHD_1"/>
    <property type="match status" value="1"/>
</dbReference>
<dbReference type="InterPro" id="IPR013083">
    <property type="entry name" value="Znf_RING/FYVE/PHD"/>
</dbReference>
<keyword evidence="3" id="KW-0862">Zinc</keyword>
<dbReference type="InterPro" id="IPR046341">
    <property type="entry name" value="SET_dom_sf"/>
</dbReference>
<evidence type="ECO:0000256" key="4">
    <source>
        <dbReference type="ARBA" id="ARBA00022853"/>
    </source>
</evidence>
<evidence type="ECO:0000256" key="2">
    <source>
        <dbReference type="ARBA" id="ARBA00022771"/>
    </source>
</evidence>
<dbReference type="GO" id="GO:0006325">
    <property type="term" value="P:chromatin organization"/>
    <property type="evidence" value="ECO:0007669"/>
    <property type="project" value="UniProtKB-KW"/>
</dbReference>
<dbReference type="Gene3D" id="3.30.40.10">
    <property type="entry name" value="Zinc/RING finger domain, C3HC4 (zinc finger)"/>
    <property type="match status" value="1"/>
</dbReference>
<dbReference type="PANTHER" id="PTHR48442:SF1">
    <property type="entry name" value="SET DOMAIN-CONTAINING PROTEIN"/>
    <property type="match status" value="1"/>
</dbReference>
<dbReference type="InterPro" id="IPR019786">
    <property type="entry name" value="Zinc_finger_PHD-type_CS"/>
</dbReference>
<evidence type="ECO:0008006" key="10">
    <source>
        <dbReference type="Google" id="ProtNLM"/>
    </source>
</evidence>
<dbReference type="GO" id="GO:0008270">
    <property type="term" value="F:zinc ion binding"/>
    <property type="evidence" value="ECO:0007669"/>
    <property type="project" value="UniProtKB-KW"/>
</dbReference>
<feature type="compositionally biased region" description="Polar residues" evidence="6">
    <location>
        <begin position="295"/>
        <end position="307"/>
    </location>
</feature>
<dbReference type="PROSITE" id="PS01358">
    <property type="entry name" value="ZF_RANBP2_1"/>
    <property type="match status" value="2"/>
</dbReference>
<feature type="region of interest" description="Disordered" evidence="6">
    <location>
        <begin position="544"/>
        <end position="584"/>
    </location>
</feature>
<dbReference type="InterPro" id="IPR011011">
    <property type="entry name" value="Znf_FYVE_PHD"/>
</dbReference>
<feature type="region of interest" description="Disordered" evidence="6">
    <location>
        <begin position="278"/>
        <end position="313"/>
    </location>
</feature>
<keyword evidence="1" id="KW-0479">Metal-binding</keyword>
<feature type="domain" description="PHD-type" evidence="7">
    <location>
        <begin position="939"/>
        <end position="989"/>
    </location>
</feature>
<evidence type="ECO:0000259" key="8">
    <source>
        <dbReference type="PROSITE" id="PS50280"/>
    </source>
</evidence>
<dbReference type="Pfam" id="PF00628">
    <property type="entry name" value="PHD"/>
    <property type="match status" value="1"/>
</dbReference>
<dbReference type="PANTHER" id="PTHR48442">
    <property type="entry name" value="SET DOMAIN-CONTAINING PROTEIN"/>
    <property type="match status" value="1"/>
</dbReference>
<dbReference type="PROSITE" id="PS50280">
    <property type="entry name" value="SET"/>
    <property type="match status" value="1"/>
</dbReference>
<protein>
    <recommendedName>
        <fullName evidence="10">Histone-lysine N-methyltransferase</fullName>
    </recommendedName>
</protein>
<evidence type="ECO:0000313" key="9">
    <source>
        <dbReference type="EMBL" id="CAE4643432.1"/>
    </source>
</evidence>
<dbReference type="SMART" id="SM00249">
    <property type="entry name" value="PHD"/>
    <property type="match status" value="1"/>
</dbReference>
<dbReference type="EMBL" id="HBNS01043861">
    <property type="protein sequence ID" value="CAE4643432.1"/>
    <property type="molecule type" value="Transcribed_RNA"/>
</dbReference>
<sequence>MTGQKPSNRALTTRIFSSVGELVPIDKAAEATLKQPQINNNKRACEDGYDSDIETDISQEKKALLFRANACSKYQPAELRKYLNSIKMSHRPETAKIDLKRISSLSSKSSSTLPINIGRNSNSSSMCSSLSSRSFAHTPSAPSLCPTTSMKRPRAASESGKLYFRLSNVTPGNRHGAKVFHVKDRRRRIGEILLEHPGGWVEANINGSIKKSRASNFVVVPDNYNSGDLASTAVSPQNYGRESNCTVISKSKYASKQQNDKAKATPKNCNIPLEQTYLPQSESSQKESRQDNQRSHNCNSFPTNTSPIKPKHRNADTGLTLETLFYWCCYQCTMINAFLRVKCDACGTRKSGKTIRSALLQIAEDAVGLEIKSVKKALESIPPIHQPAIPEVIIRKLVASKWPKTIQPKDSSPEPSSEVESYFYWMCGFCTMKNLFKKSKCGTCCQRRKQSVSSALLKIAEKAAREARTTSECIQFIPFEHRPAIPESVIASLITCIFIIGKRTTNQRRCLRPKAQGVDYCAFHCDPLLLTPCITKEESVEERALDDQNPLNMNDVSSSNVLSSPDHSKIPPKERSTKSSNSEKGVLTIMSSLPKFLSQRLDTSHSNILNWKVNCIEDAILCEENNPFPLGLLVRRFFPRYGFHDGRIIKLRRRHIFDQKKGTDRPVLVYRVLYNDGDEEDFMHHEINSLMQIYDRRNIDSRAAPSLQIIPGTLYETQQNGIVKIVKHTTALGAATRGEGGIVHMEFCQLGHPWTDLMLELTKLQLSIVRKLQYGESSVSCPAGKMGCTNEISSICLKVSSQDSESNYHTTPSSQTLLVNTSEKSRSYATISPVLEWPSSQRLKSADDEETLDKESAVKSGDTDKEEFKVCSNLSLRLESFEETVDEFDNHSSFPTFKNNKNSCIVDDPIHMRNCSFQSQSGWDPANASNYISWDPYGTTTCEICRQDKDDHQILICDECHRGYHMYCVRPVIVNVPTSDWLCSDCSTDRDDENFDEFMETIQNDPSSLSKFLSLPFDSPGQFVSNHKYELELFSPSTHAAKRQAIIGSNRSIATVNVGSLYFSKNVNKGDWVLPLPLSSNSLYSSSLASIVAAMKYCGMASYSEELVYPVEYGATKEMNDASLNTTRIDPLSQRNLGIFKDFLHNQRKGCFSPIKVVHDEKIGFSVEALAAIPRHTLIAEYVGEVITAERSGETSSDSLMMLLDTGNPKTSLIIDPTRAGNFARFLSGINNRCCASRRKANVRTRRFVMDGKCRVALFTSKKIEAGDKLNYDYNAGVEGKTVEEWANTGFYDTSNFY</sequence>
<organism evidence="9">
    <name type="scientific">Ditylum brightwellii</name>
    <dbReference type="NCBI Taxonomy" id="49249"/>
    <lineage>
        <taxon>Eukaryota</taxon>
        <taxon>Sar</taxon>
        <taxon>Stramenopiles</taxon>
        <taxon>Ochrophyta</taxon>
        <taxon>Bacillariophyta</taxon>
        <taxon>Mediophyceae</taxon>
        <taxon>Lithodesmiophycidae</taxon>
        <taxon>Lithodesmiales</taxon>
        <taxon>Lithodesmiaceae</taxon>
        <taxon>Ditylum</taxon>
    </lineage>
</organism>
<dbReference type="InterPro" id="IPR019787">
    <property type="entry name" value="Znf_PHD-finger"/>
</dbReference>
<dbReference type="PROSITE" id="PS50016">
    <property type="entry name" value="ZF_PHD_2"/>
    <property type="match status" value="1"/>
</dbReference>
<dbReference type="InterPro" id="IPR001965">
    <property type="entry name" value="Znf_PHD"/>
</dbReference>
<keyword evidence="4" id="KW-0156">Chromatin regulator</keyword>
<reference evidence="9" key="1">
    <citation type="submission" date="2021-01" db="EMBL/GenBank/DDBJ databases">
        <authorList>
            <person name="Corre E."/>
            <person name="Pelletier E."/>
            <person name="Niang G."/>
            <person name="Scheremetjew M."/>
            <person name="Finn R."/>
            <person name="Kale V."/>
            <person name="Holt S."/>
            <person name="Cochrane G."/>
            <person name="Meng A."/>
            <person name="Brown T."/>
            <person name="Cohen L."/>
        </authorList>
    </citation>
    <scope>NUCLEOTIDE SEQUENCE</scope>
    <source>
        <strain evidence="9">GSO104</strain>
    </source>
</reference>
<feature type="compositionally biased region" description="Basic and acidic residues" evidence="6">
    <location>
        <begin position="566"/>
        <end position="577"/>
    </location>
</feature>
<dbReference type="InterPro" id="IPR001876">
    <property type="entry name" value="Znf_RanBP2"/>
</dbReference>
<keyword evidence="2 5" id="KW-0863">Zinc-finger</keyword>
<dbReference type="InterPro" id="IPR053114">
    <property type="entry name" value="ATXR5/ATXR6"/>
</dbReference>
<evidence type="ECO:0000259" key="7">
    <source>
        <dbReference type="PROSITE" id="PS50016"/>
    </source>
</evidence>
<evidence type="ECO:0000256" key="5">
    <source>
        <dbReference type="PROSITE-ProRule" id="PRU00146"/>
    </source>
</evidence>
<accession>A0A7S4SER0</accession>
<dbReference type="SUPFAM" id="SSF57903">
    <property type="entry name" value="FYVE/PHD zinc finger"/>
    <property type="match status" value="1"/>
</dbReference>
<name>A0A7S4SER0_9STRA</name>
<evidence type="ECO:0000256" key="6">
    <source>
        <dbReference type="SAM" id="MobiDB-lite"/>
    </source>
</evidence>
<feature type="domain" description="SET" evidence="8">
    <location>
        <begin position="1153"/>
        <end position="1275"/>
    </location>
</feature>
<dbReference type="SMART" id="SM00317">
    <property type="entry name" value="SET"/>
    <property type="match status" value="1"/>
</dbReference>
<feature type="compositionally biased region" description="Basic and acidic residues" evidence="6">
    <location>
        <begin position="284"/>
        <end position="294"/>
    </location>
</feature>
<dbReference type="Pfam" id="PF00856">
    <property type="entry name" value="SET"/>
    <property type="match status" value="1"/>
</dbReference>